<dbReference type="OrthoDB" id="9809356at2"/>
<dbReference type="GO" id="GO:0005524">
    <property type="term" value="F:ATP binding"/>
    <property type="evidence" value="ECO:0007669"/>
    <property type="project" value="UniProtKB-KW"/>
</dbReference>
<dbReference type="InterPro" id="IPR036615">
    <property type="entry name" value="Mur_ligase_C_dom_sf"/>
</dbReference>
<sequence>MTETEKFLERCRGAGIVMGLGQMRRLLKKLNQPQDSMDFIQVAGTNGKGSVTSCLASVLSRAGYRTGSFASPAVFSPEETVRVDGVEITAAEMEAAYRQVELAAKQMEAEDGSWPTAFEAETAVALCCFREKGCRIAVLETGLGGDLDATNVVGRTLCCVFTSISRDHCRILGGTVAEIAGHKAGILKPGALAVSCTQTPEAEAVLRQKCLEAGTELLTVKPERISHCRILLEEFAQRFCYRSSKGTDYEIFLRLAGDFQRQNAAAVVEAAEALAGRGYPVKKEHIEAGLSEVCWHGRLERVRTNPVAVLDGAHNPGAAAELAAALQAYLPGKRLYFIMGIFADKDYRQVIRLTAGLAAGIVTVTAPGPRGLQAPELARAIREETGAQARAAVSMEEAVQIQLQAAGQDGAVIVFGSFSILKEARELLLTAQDGTIQKESCNGKS</sequence>
<dbReference type="InterPro" id="IPR001645">
    <property type="entry name" value="Folylpolyglutamate_synth"/>
</dbReference>
<dbReference type="AlphaFoldDB" id="A0A4Q7PP07"/>
<keyword evidence="5 10" id="KW-0547">Nucleotide-binding</keyword>
<dbReference type="PANTHER" id="PTHR11136">
    <property type="entry name" value="FOLYLPOLYGLUTAMATE SYNTHASE-RELATED"/>
    <property type="match status" value="1"/>
</dbReference>
<feature type="domain" description="Mur ligase C-terminal" evidence="11">
    <location>
        <begin position="297"/>
        <end position="418"/>
    </location>
</feature>
<dbReference type="InterPro" id="IPR036565">
    <property type="entry name" value="Mur-like_cat_sf"/>
</dbReference>
<name>A0A4Q7PP07_9FIRM</name>
<keyword evidence="7" id="KW-0460">Magnesium</keyword>
<dbReference type="SUPFAM" id="SSF53623">
    <property type="entry name" value="MurD-like peptide ligases, catalytic domain"/>
    <property type="match status" value="1"/>
</dbReference>
<dbReference type="GO" id="GO:0046872">
    <property type="term" value="F:metal ion binding"/>
    <property type="evidence" value="ECO:0007669"/>
    <property type="project" value="UniProtKB-KW"/>
</dbReference>
<dbReference type="RefSeq" id="WP_130433307.1">
    <property type="nucleotide sequence ID" value="NZ_SGXF01000001.1"/>
</dbReference>
<dbReference type="PROSITE" id="PS01011">
    <property type="entry name" value="FOLYLPOLYGLU_SYNT_1"/>
    <property type="match status" value="1"/>
</dbReference>
<evidence type="ECO:0000256" key="9">
    <source>
        <dbReference type="ARBA" id="ARBA00047493"/>
    </source>
</evidence>
<evidence type="ECO:0000313" key="14">
    <source>
        <dbReference type="Proteomes" id="UP000292927"/>
    </source>
</evidence>
<dbReference type="SUPFAM" id="SSF53244">
    <property type="entry name" value="MurD-like peptide ligases, peptide-binding domain"/>
    <property type="match status" value="1"/>
</dbReference>
<dbReference type="GO" id="GO:0004326">
    <property type="term" value="F:tetrahydrofolylpolyglutamate synthase activity"/>
    <property type="evidence" value="ECO:0007669"/>
    <property type="project" value="UniProtKB-EC"/>
</dbReference>
<dbReference type="EC" id="6.3.2.17" evidence="2"/>
<dbReference type="InterPro" id="IPR018109">
    <property type="entry name" value="Folylpolyglutamate_synth_CS"/>
</dbReference>
<dbReference type="Pfam" id="PF08245">
    <property type="entry name" value="Mur_ligase_M"/>
    <property type="match status" value="1"/>
</dbReference>
<dbReference type="GO" id="GO:0008841">
    <property type="term" value="F:dihydrofolate synthase activity"/>
    <property type="evidence" value="ECO:0007669"/>
    <property type="project" value="TreeGrafter"/>
</dbReference>
<gene>
    <name evidence="13" type="ORF">EV209_0826</name>
</gene>
<dbReference type="PANTHER" id="PTHR11136:SF0">
    <property type="entry name" value="DIHYDROFOLATE SYNTHETASE-RELATED"/>
    <property type="match status" value="1"/>
</dbReference>
<dbReference type="Pfam" id="PF02875">
    <property type="entry name" value="Mur_ligase_C"/>
    <property type="match status" value="1"/>
</dbReference>
<evidence type="ECO:0000256" key="1">
    <source>
        <dbReference type="ARBA" id="ARBA00008276"/>
    </source>
</evidence>
<dbReference type="InterPro" id="IPR004101">
    <property type="entry name" value="Mur_ligase_C"/>
</dbReference>
<comment type="caution">
    <text evidence="13">The sequence shown here is derived from an EMBL/GenBank/DDBJ whole genome shotgun (WGS) entry which is preliminary data.</text>
</comment>
<evidence type="ECO:0000256" key="5">
    <source>
        <dbReference type="ARBA" id="ARBA00022741"/>
    </source>
</evidence>
<feature type="domain" description="Mur ligase central" evidence="12">
    <location>
        <begin position="42"/>
        <end position="270"/>
    </location>
</feature>
<evidence type="ECO:0000259" key="11">
    <source>
        <dbReference type="Pfam" id="PF02875"/>
    </source>
</evidence>
<dbReference type="PIRSF" id="PIRSF001563">
    <property type="entry name" value="Folylpolyglu_synth"/>
    <property type="match status" value="1"/>
</dbReference>
<dbReference type="Proteomes" id="UP000292927">
    <property type="component" value="Unassembled WGS sequence"/>
</dbReference>
<accession>A0A4Q7PP07</accession>
<protein>
    <recommendedName>
        <fullName evidence="2">tetrahydrofolate synthase</fullName>
        <ecNumber evidence="2">6.3.2.17</ecNumber>
    </recommendedName>
    <alternativeName>
        <fullName evidence="8">Tetrahydrofolylpolyglutamate synthase</fullName>
    </alternativeName>
</protein>
<dbReference type="EMBL" id="SGXF01000001">
    <property type="protein sequence ID" value="RZT02702.1"/>
    <property type="molecule type" value="Genomic_DNA"/>
</dbReference>
<evidence type="ECO:0000256" key="2">
    <source>
        <dbReference type="ARBA" id="ARBA00013025"/>
    </source>
</evidence>
<evidence type="ECO:0000259" key="12">
    <source>
        <dbReference type="Pfam" id="PF08245"/>
    </source>
</evidence>
<dbReference type="Gene3D" id="3.40.1190.10">
    <property type="entry name" value="Mur-like, catalytic domain"/>
    <property type="match status" value="1"/>
</dbReference>
<reference evidence="13 14" key="1">
    <citation type="submission" date="2019-02" db="EMBL/GenBank/DDBJ databases">
        <title>Genomic Encyclopedia of Type Strains, Phase IV (KMG-IV): sequencing the most valuable type-strain genomes for metagenomic binning, comparative biology and taxonomic classification.</title>
        <authorList>
            <person name="Goeker M."/>
        </authorList>
    </citation>
    <scope>NUCLEOTIDE SEQUENCE [LARGE SCALE GENOMIC DNA]</scope>
    <source>
        <strain evidence="13 14">DSM 29486</strain>
    </source>
</reference>
<evidence type="ECO:0000256" key="6">
    <source>
        <dbReference type="ARBA" id="ARBA00022840"/>
    </source>
</evidence>
<dbReference type="GO" id="GO:0005737">
    <property type="term" value="C:cytoplasm"/>
    <property type="evidence" value="ECO:0007669"/>
    <property type="project" value="TreeGrafter"/>
</dbReference>
<evidence type="ECO:0000256" key="3">
    <source>
        <dbReference type="ARBA" id="ARBA00022598"/>
    </source>
</evidence>
<comment type="similarity">
    <text evidence="1 10">Belongs to the folylpolyglutamate synthase family.</text>
</comment>
<evidence type="ECO:0000256" key="10">
    <source>
        <dbReference type="PIRNR" id="PIRNR001563"/>
    </source>
</evidence>
<comment type="catalytic activity">
    <reaction evidence="9">
        <text>(6S)-5,6,7,8-tetrahydrofolyl-(gamma-L-Glu)(n) + L-glutamate + ATP = (6S)-5,6,7,8-tetrahydrofolyl-(gamma-L-Glu)(n+1) + ADP + phosphate + H(+)</text>
        <dbReference type="Rhea" id="RHEA:10580"/>
        <dbReference type="Rhea" id="RHEA-COMP:14738"/>
        <dbReference type="Rhea" id="RHEA-COMP:14740"/>
        <dbReference type="ChEBI" id="CHEBI:15378"/>
        <dbReference type="ChEBI" id="CHEBI:29985"/>
        <dbReference type="ChEBI" id="CHEBI:30616"/>
        <dbReference type="ChEBI" id="CHEBI:43474"/>
        <dbReference type="ChEBI" id="CHEBI:141005"/>
        <dbReference type="ChEBI" id="CHEBI:456216"/>
        <dbReference type="EC" id="6.3.2.17"/>
    </reaction>
</comment>
<dbReference type="Gene3D" id="3.90.190.20">
    <property type="entry name" value="Mur ligase, C-terminal domain"/>
    <property type="match status" value="1"/>
</dbReference>
<evidence type="ECO:0000256" key="7">
    <source>
        <dbReference type="ARBA" id="ARBA00022842"/>
    </source>
</evidence>
<keyword evidence="4" id="KW-0479">Metal-binding</keyword>
<evidence type="ECO:0000313" key="13">
    <source>
        <dbReference type="EMBL" id="RZT02702.1"/>
    </source>
</evidence>
<evidence type="ECO:0000256" key="8">
    <source>
        <dbReference type="ARBA" id="ARBA00030592"/>
    </source>
</evidence>
<dbReference type="PROSITE" id="PS01012">
    <property type="entry name" value="FOLYLPOLYGLU_SYNT_2"/>
    <property type="match status" value="1"/>
</dbReference>
<dbReference type="InterPro" id="IPR013221">
    <property type="entry name" value="Mur_ligase_cen"/>
</dbReference>
<evidence type="ECO:0000256" key="4">
    <source>
        <dbReference type="ARBA" id="ARBA00022723"/>
    </source>
</evidence>
<proteinExistence type="inferred from homology"/>
<keyword evidence="14" id="KW-1185">Reference proteome</keyword>
<keyword evidence="6 10" id="KW-0067">ATP-binding</keyword>
<dbReference type="NCBIfam" id="TIGR01499">
    <property type="entry name" value="folC"/>
    <property type="match status" value="1"/>
</dbReference>
<keyword evidence="3 10" id="KW-0436">Ligase</keyword>
<organism evidence="13 14">
    <name type="scientific">Cuneatibacter caecimuris</name>
    <dbReference type="NCBI Taxonomy" id="1796618"/>
    <lineage>
        <taxon>Bacteria</taxon>
        <taxon>Bacillati</taxon>
        <taxon>Bacillota</taxon>
        <taxon>Clostridia</taxon>
        <taxon>Lachnospirales</taxon>
        <taxon>Lachnospiraceae</taxon>
        <taxon>Cuneatibacter</taxon>
    </lineage>
</organism>